<comment type="caution">
    <text evidence="1">The sequence shown here is derived from an EMBL/GenBank/DDBJ whole genome shotgun (WGS) entry which is preliminary data.</text>
</comment>
<evidence type="ECO:0000313" key="1">
    <source>
        <dbReference type="EMBL" id="KAI4347838.1"/>
    </source>
</evidence>
<reference evidence="1 2" key="1">
    <citation type="journal article" date="2022" name="DNA Res.">
        <title>Chromosomal-level genome assembly of the orchid tree Bauhinia variegata (Leguminosae; Cercidoideae) supports the allotetraploid origin hypothesis of Bauhinia.</title>
        <authorList>
            <person name="Zhong Y."/>
            <person name="Chen Y."/>
            <person name="Zheng D."/>
            <person name="Pang J."/>
            <person name="Liu Y."/>
            <person name="Luo S."/>
            <person name="Meng S."/>
            <person name="Qian L."/>
            <person name="Wei D."/>
            <person name="Dai S."/>
            <person name="Zhou R."/>
        </authorList>
    </citation>
    <scope>NUCLEOTIDE SEQUENCE [LARGE SCALE GENOMIC DNA]</scope>
    <source>
        <strain evidence="1">BV-YZ2020</strain>
    </source>
</reference>
<organism evidence="1 2">
    <name type="scientific">Bauhinia variegata</name>
    <name type="common">Purple orchid tree</name>
    <name type="synonym">Phanera variegata</name>
    <dbReference type="NCBI Taxonomy" id="167791"/>
    <lineage>
        <taxon>Eukaryota</taxon>
        <taxon>Viridiplantae</taxon>
        <taxon>Streptophyta</taxon>
        <taxon>Embryophyta</taxon>
        <taxon>Tracheophyta</taxon>
        <taxon>Spermatophyta</taxon>
        <taxon>Magnoliopsida</taxon>
        <taxon>eudicotyledons</taxon>
        <taxon>Gunneridae</taxon>
        <taxon>Pentapetalae</taxon>
        <taxon>rosids</taxon>
        <taxon>fabids</taxon>
        <taxon>Fabales</taxon>
        <taxon>Fabaceae</taxon>
        <taxon>Cercidoideae</taxon>
        <taxon>Cercideae</taxon>
        <taxon>Bauhiniinae</taxon>
        <taxon>Bauhinia</taxon>
    </lineage>
</organism>
<accession>A0ACB9PH94</accession>
<evidence type="ECO:0000313" key="2">
    <source>
        <dbReference type="Proteomes" id="UP000828941"/>
    </source>
</evidence>
<name>A0ACB9PH94_BAUVA</name>
<dbReference type="Proteomes" id="UP000828941">
    <property type="component" value="Chromosome 4"/>
</dbReference>
<protein>
    <submittedName>
        <fullName evidence="1">Uncharacterized protein</fullName>
    </submittedName>
</protein>
<dbReference type="EMBL" id="CM039429">
    <property type="protein sequence ID" value="KAI4347838.1"/>
    <property type="molecule type" value="Genomic_DNA"/>
</dbReference>
<sequence>MVKVMRGYHNHPRAETIIGLSYANMLNSEEKTVLDDLTINMAKPRSILLT</sequence>
<proteinExistence type="predicted"/>
<keyword evidence="2" id="KW-1185">Reference proteome</keyword>
<gene>
    <name evidence="1" type="ORF">L6164_008617</name>
</gene>